<organism evidence="3 4">
    <name type="scientific">Gadus morhua</name>
    <name type="common">Atlantic cod</name>
    <dbReference type="NCBI Taxonomy" id="8049"/>
    <lineage>
        <taxon>Eukaryota</taxon>
        <taxon>Metazoa</taxon>
        <taxon>Chordata</taxon>
        <taxon>Craniata</taxon>
        <taxon>Vertebrata</taxon>
        <taxon>Euteleostomi</taxon>
        <taxon>Actinopterygii</taxon>
        <taxon>Neopterygii</taxon>
        <taxon>Teleostei</taxon>
        <taxon>Neoteleostei</taxon>
        <taxon>Acanthomorphata</taxon>
        <taxon>Zeiogadaria</taxon>
        <taxon>Gadariae</taxon>
        <taxon>Gadiformes</taxon>
        <taxon>Gadoidei</taxon>
        <taxon>Gadidae</taxon>
        <taxon>Gadus</taxon>
    </lineage>
</organism>
<gene>
    <name evidence="3" type="primary">LOC115559329</name>
</gene>
<evidence type="ECO:0000313" key="4">
    <source>
        <dbReference type="Proteomes" id="UP000694546"/>
    </source>
</evidence>
<dbReference type="GeneTree" id="ENSGT00950000182957"/>
<reference evidence="3" key="2">
    <citation type="submission" date="2025-09" db="UniProtKB">
        <authorList>
            <consortium name="Ensembl"/>
        </authorList>
    </citation>
    <scope>IDENTIFICATION</scope>
</reference>
<keyword evidence="2" id="KW-0325">Glycoprotein</keyword>
<dbReference type="OrthoDB" id="8195838at2759"/>
<reference evidence="3" key="1">
    <citation type="submission" date="2025-08" db="UniProtKB">
        <authorList>
            <consortium name="Ensembl"/>
        </authorList>
    </citation>
    <scope>IDENTIFICATION</scope>
</reference>
<dbReference type="OMA" id="LQGFCYS"/>
<dbReference type="PANTHER" id="PTHR23412">
    <property type="entry name" value="STEREOCILIN RELATED"/>
    <property type="match status" value="1"/>
</dbReference>
<dbReference type="Ensembl" id="ENSGMOT00000044098.1">
    <property type="protein sequence ID" value="ENSGMOP00000025565.1"/>
    <property type="gene ID" value="ENSGMOG00000031814.1"/>
</dbReference>
<protein>
    <submittedName>
        <fullName evidence="3">Stereocilin-like</fullName>
    </submittedName>
</protein>
<dbReference type="AlphaFoldDB" id="A0A8C5A3B2"/>
<dbReference type="GeneID" id="115559329"/>
<dbReference type="PANTHER" id="PTHR23412:SF19">
    <property type="entry name" value="STEREOCILIN 1"/>
    <property type="match status" value="1"/>
</dbReference>
<evidence type="ECO:0000256" key="2">
    <source>
        <dbReference type="ARBA" id="ARBA00023180"/>
    </source>
</evidence>
<proteinExistence type="predicted"/>
<name>A0A8C5A3B2_GADMO</name>
<dbReference type="KEGG" id="gmh:115559329"/>
<evidence type="ECO:0000256" key="1">
    <source>
        <dbReference type="ARBA" id="ARBA00022729"/>
    </source>
</evidence>
<dbReference type="Proteomes" id="UP000694546">
    <property type="component" value="Chromosome 14"/>
</dbReference>
<accession>A0A8C5A3B2</accession>
<dbReference type="GO" id="GO:0009986">
    <property type="term" value="C:cell surface"/>
    <property type="evidence" value="ECO:0007669"/>
    <property type="project" value="TreeGrafter"/>
</dbReference>
<dbReference type="GO" id="GO:0007160">
    <property type="term" value="P:cell-matrix adhesion"/>
    <property type="evidence" value="ECO:0007669"/>
    <property type="project" value="TreeGrafter"/>
</dbReference>
<keyword evidence="1" id="KW-0732">Signal</keyword>
<keyword evidence="4" id="KW-1185">Reference proteome</keyword>
<evidence type="ECO:0000313" key="3">
    <source>
        <dbReference type="Ensembl" id="ENSGMOP00000025565.1"/>
    </source>
</evidence>
<sequence length="776" mass="85394">MSSSYTTAPAGLQALGTLVVGLKVEMVRTLPADTLLSSLPGMAQNKAALRPPLANAISTKLWGYPDVVNRLLNVAPLLSITPLLSVLPHTTPLIANSTYTTTQPWNTQQAKALFRKVMESQPNLTKERFLNIGTVGQGVSCPVLRRLIAGSSISLLRDILHFLQEQPTLLHTSLKNCLINELYRFEFFSELLVDMGAEIALALPVSTVRMFPADMMDTLRTMIVQDPRSFLQLPRVKQELLVDKLTQRLGMYTGEYTEMEFHSLGVMATFVVDEVFVQLRRSVFLNNLELLQGFCYSATKRLQVAAMLQEPAVFGPVGTWTAVNVSLAGRFLFFLSKDTLQKISPSLLSLSHVERLFLEQSQWEASEVGLHCVKNTPQLERQAWFSKEEFVLQYFLGFLRGAINTPVQSTVVTPGCEILHSLAPSLWPPDSLTSMTDEDFSNCLELIGQDPFLQQYQRSPLLQRAKQVHGPVSSLPSTVVPQLGGLAVALSRAELASLRLSEISSISAMGAVSTWERTQLPVLFQNVVKAIQLSPNQLDSSTLVAMGHIVCGANVAEIQTFNAAEFSKAVLWLGQLRLACSGEQFGAMVRLLSNSLAFGITSSWGQEVFIEIGVVAAGLPDMSMSALVKEQLEGITPLAISLIHPDHFKVVFSPLKIGHFTYEQAVAVTTRQREALSDAQLNALAIVLTPWDDRLPNPRQEGSFGGTVSPTHLCLLLGLLIWLLFSAPPDLDRPAPRATVLTLPPVPPYLPIPDPNSTSHFSILMHEWANYFVFCP</sequence>
<dbReference type="InterPro" id="IPR026664">
    <property type="entry name" value="Stereocilin-rel"/>
</dbReference>
<dbReference type="RefSeq" id="XP_030234033.1">
    <property type="nucleotide sequence ID" value="XM_030378173.1"/>
</dbReference>